<evidence type="ECO:0000259" key="9">
    <source>
        <dbReference type="PROSITE" id="PS50922"/>
    </source>
</evidence>
<keyword evidence="10" id="KW-0808">Transferase</keyword>
<comment type="similarity">
    <text evidence="2">Belongs to the sphingosine N-acyltransferase family.</text>
</comment>
<name>A0A9W8DXA6_9FUNG</name>
<gene>
    <name evidence="10" type="primary">lag1_4</name>
    <name evidence="10" type="ORF">IWQ60_006476</name>
</gene>
<evidence type="ECO:0000256" key="5">
    <source>
        <dbReference type="ARBA" id="ARBA00023136"/>
    </source>
</evidence>
<feature type="transmembrane region" description="Helical" evidence="8">
    <location>
        <begin position="189"/>
        <end position="208"/>
    </location>
</feature>
<feature type="transmembrane region" description="Helical" evidence="8">
    <location>
        <begin position="296"/>
        <end position="317"/>
    </location>
</feature>
<sequence length="353" mass="40742">MTTAATKGEVALGIAPTDSSLLRFVDKHQLDLSLSLLALILTGYQLGSPLAAKFVTLGHRVPGSEPPMYAKGADDVYFVIFWAIAFTFVRAAAMEFIFRPLGRTWGVTQASKVQRLCEQGWNSLYYIVSWSFGTYVAYHSDYWMDTSHFWIGYPHLYYSAIFKFYYLSQIGFWMQQIFVLHVEKRRRDYIEMFFHHILTNTLLIASYYTNFVRIGNAILCTMDFADIFLSVAKVLRYVGLQTLCDFTFVLFVVAWVITRHGMFTIITYSVIVEPERHRPIEWDPANGVYFSHEIRYVFMSLLLLLQCLLVIWMYYIIRVVYRVVSGSAAHDNRSDSDMTSPEDEGTAKSKKNA</sequence>
<dbReference type="PANTHER" id="PTHR12560">
    <property type="entry name" value="LONGEVITY ASSURANCE FACTOR 1 LAG1"/>
    <property type="match status" value="1"/>
</dbReference>
<dbReference type="Proteomes" id="UP001150569">
    <property type="component" value="Unassembled WGS sequence"/>
</dbReference>
<dbReference type="OrthoDB" id="537032at2759"/>
<dbReference type="GO" id="GO:0046513">
    <property type="term" value="P:ceramide biosynthetic process"/>
    <property type="evidence" value="ECO:0007669"/>
    <property type="project" value="InterPro"/>
</dbReference>
<dbReference type="EMBL" id="JANBPT010000390">
    <property type="protein sequence ID" value="KAJ1922519.1"/>
    <property type="molecule type" value="Genomic_DNA"/>
</dbReference>
<evidence type="ECO:0000256" key="1">
    <source>
        <dbReference type="ARBA" id="ARBA00004141"/>
    </source>
</evidence>
<dbReference type="Pfam" id="PF03798">
    <property type="entry name" value="TRAM_LAG1_CLN8"/>
    <property type="match status" value="1"/>
</dbReference>
<dbReference type="PROSITE" id="PS50922">
    <property type="entry name" value="TLC"/>
    <property type="match status" value="1"/>
</dbReference>
<organism evidence="10 11">
    <name type="scientific">Tieghemiomyces parasiticus</name>
    <dbReference type="NCBI Taxonomy" id="78921"/>
    <lineage>
        <taxon>Eukaryota</taxon>
        <taxon>Fungi</taxon>
        <taxon>Fungi incertae sedis</taxon>
        <taxon>Zoopagomycota</taxon>
        <taxon>Kickxellomycotina</taxon>
        <taxon>Dimargaritomycetes</taxon>
        <taxon>Dimargaritales</taxon>
        <taxon>Dimargaritaceae</taxon>
        <taxon>Tieghemiomyces</taxon>
    </lineage>
</organism>
<evidence type="ECO:0000313" key="11">
    <source>
        <dbReference type="Proteomes" id="UP001150569"/>
    </source>
</evidence>
<evidence type="ECO:0000256" key="2">
    <source>
        <dbReference type="ARBA" id="ARBA00009808"/>
    </source>
</evidence>
<feature type="transmembrane region" description="Helical" evidence="8">
    <location>
        <begin position="119"/>
        <end position="138"/>
    </location>
</feature>
<dbReference type="PANTHER" id="PTHR12560:SF0">
    <property type="entry name" value="LD18904P"/>
    <property type="match status" value="1"/>
</dbReference>
<feature type="transmembrane region" description="Helical" evidence="8">
    <location>
        <begin position="32"/>
        <end position="56"/>
    </location>
</feature>
<reference evidence="10" key="1">
    <citation type="submission" date="2022-07" db="EMBL/GenBank/DDBJ databases">
        <title>Phylogenomic reconstructions and comparative analyses of Kickxellomycotina fungi.</title>
        <authorList>
            <person name="Reynolds N.K."/>
            <person name="Stajich J.E."/>
            <person name="Barry K."/>
            <person name="Grigoriev I.V."/>
            <person name="Crous P."/>
            <person name="Smith M.E."/>
        </authorList>
    </citation>
    <scope>NUCLEOTIDE SEQUENCE</scope>
    <source>
        <strain evidence="10">RSA 861</strain>
    </source>
</reference>
<protein>
    <submittedName>
        <fullName evidence="10">Sphingosine N-acyltransferase lag1</fullName>
        <ecNumber evidence="10">2.3.1.24</ecNumber>
    </submittedName>
</protein>
<dbReference type="EC" id="2.3.1.24" evidence="10"/>
<dbReference type="SMART" id="SM00724">
    <property type="entry name" value="TLC"/>
    <property type="match status" value="1"/>
</dbReference>
<proteinExistence type="inferred from homology"/>
<keyword evidence="5 6" id="KW-0472">Membrane</keyword>
<dbReference type="InterPro" id="IPR006634">
    <property type="entry name" value="TLC-dom"/>
</dbReference>
<evidence type="ECO:0000313" key="10">
    <source>
        <dbReference type="EMBL" id="KAJ1922519.1"/>
    </source>
</evidence>
<evidence type="ECO:0000256" key="4">
    <source>
        <dbReference type="ARBA" id="ARBA00022989"/>
    </source>
</evidence>
<dbReference type="AlphaFoldDB" id="A0A9W8DXA6"/>
<keyword evidence="3 6" id="KW-0812">Transmembrane</keyword>
<comment type="caution">
    <text evidence="10">The sequence shown here is derived from an EMBL/GenBank/DDBJ whole genome shotgun (WGS) entry which is preliminary data.</text>
</comment>
<keyword evidence="10" id="KW-0012">Acyltransferase</keyword>
<evidence type="ECO:0000256" key="6">
    <source>
        <dbReference type="PROSITE-ProRule" id="PRU00205"/>
    </source>
</evidence>
<accession>A0A9W8DXA6</accession>
<dbReference type="PIRSF" id="PIRSF005225">
    <property type="entry name" value="LAG1_LAC1"/>
    <property type="match status" value="1"/>
</dbReference>
<evidence type="ECO:0000256" key="7">
    <source>
        <dbReference type="SAM" id="MobiDB-lite"/>
    </source>
</evidence>
<feature type="region of interest" description="Disordered" evidence="7">
    <location>
        <begin position="329"/>
        <end position="353"/>
    </location>
</feature>
<feature type="transmembrane region" description="Helical" evidence="8">
    <location>
        <begin position="76"/>
        <end position="98"/>
    </location>
</feature>
<dbReference type="GO" id="GO:0050291">
    <property type="term" value="F:sphingosine N-acyltransferase activity"/>
    <property type="evidence" value="ECO:0007669"/>
    <property type="project" value="UniProtKB-EC"/>
</dbReference>
<evidence type="ECO:0000256" key="8">
    <source>
        <dbReference type="SAM" id="Phobius"/>
    </source>
</evidence>
<keyword evidence="11" id="KW-1185">Reference proteome</keyword>
<comment type="subcellular location">
    <subcellularLocation>
        <location evidence="1">Membrane</location>
        <topology evidence="1">Multi-pass membrane protein</topology>
    </subcellularLocation>
</comment>
<keyword evidence="4 8" id="KW-1133">Transmembrane helix</keyword>
<evidence type="ECO:0000256" key="3">
    <source>
        <dbReference type="ARBA" id="ARBA00022692"/>
    </source>
</evidence>
<dbReference type="GO" id="GO:0016020">
    <property type="term" value="C:membrane"/>
    <property type="evidence" value="ECO:0007669"/>
    <property type="project" value="UniProtKB-SubCell"/>
</dbReference>
<feature type="domain" description="TLC" evidence="9">
    <location>
        <begin position="111"/>
        <end position="325"/>
    </location>
</feature>
<dbReference type="InterPro" id="IPR016439">
    <property type="entry name" value="Lag1/Lac1-like"/>
</dbReference>